<dbReference type="AlphaFoldDB" id="A0A7X3CTC6"/>
<feature type="transmembrane region" description="Helical" evidence="1">
    <location>
        <begin position="55"/>
        <end position="80"/>
    </location>
</feature>
<gene>
    <name evidence="2" type="ORF">GNP93_18550</name>
</gene>
<proteinExistence type="predicted"/>
<comment type="caution">
    <text evidence="2">The sequence shown here is derived from an EMBL/GenBank/DDBJ whole genome shotgun (WGS) entry which is preliminary data.</text>
</comment>
<organism evidence="2 3">
    <name type="scientific">Paenibacillus validus</name>
    <dbReference type="NCBI Taxonomy" id="44253"/>
    <lineage>
        <taxon>Bacteria</taxon>
        <taxon>Bacillati</taxon>
        <taxon>Bacillota</taxon>
        <taxon>Bacilli</taxon>
        <taxon>Bacillales</taxon>
        <taxon>Paenibacillaceae</taxon>
        <taxon>Paenibacillus</taxon>
    </lineage>
</organism>
<dbReference type="EMBL" id="WNZX01000016">
    <property type="protein sequence ID" value="MUG72670.1"/>
    <property type="molecule type" value="Genomic_DNA"/>
</dbReference>
<evidence type="ECO:0000256" key="1">
    <source>
        <dbReference type="SAM" id="Phobius"/>
    </source>
</evidence>
<dbReference type="RefSeq" id="WP_155615271.1">
    <property type="nucleotide sequence ID" value="NZ_WNZX01000016.1"/>
</dbReference>
<sequence length="87" mass="9945">MLLLGQRIRKVRFVWERRRRGLATVLCAMTIGGLDLMTLPSFACACEGAEPRAHWMSWLVMGFGVFVGLAMLLFSVVIAVKAWRRRY</sequence>
<protein>
    <submittedName>
        <fullName evidence="2">Uncharacterized protein</fullName>
    </submittedName>
</protein>
<keyword evidence="1" id="KW-0472">Membrane</keyword>
<evidence type="ECO:0000313" key="3">
    <source>
        <dbReference type="Proteomes" id="UP000450917"/>
    </source>
</evidence>
<accession>A0A7X3CTC6</accession>
<name>A0A7X3CTC6_9BACL</name>
<keyword evidence="1" id="KW-0812">Transmembrane</keyword>
<keyword evidence="1" id="KW-1133">Transmembrane helix</keyword>
<keyword evidence="3" id="KW-1185">Reference proteome</keyword>
<reference evidence="2 3" key="1">
    <citation type="submission" date="2019-11" db="EMBL/GenBank/DDBJ databases">
        <title>Draft genome sequences of five Paenibacillus species of dairy origin.</title>
        <authorList>
            <person name="Olajide A.M."/>
            <person name="Chen S."/>
            <person name="Lapointe G."/>
        </authorList>
    </citation>
    <scope>NUCLEOTIDE SEQUENCE [LARGE SCALE GENOMIC DNA]</scope>
    <source>
        <strain evidence="2 3">2CS3</strain>
    </source>
</reference>
<dbReference type="Proteomes" id="UP000450917">
    <property type="component" value="Unassembled WGS sequence"/>
</dbReference>
<feature type="transmembrane region" description="Helical" evidence="1">
    <location>
        <begin position="21"/>
        <end position="43"/>
    </location>
</feature>
<evidence type="ECO:0000313" key="2">
    <source>
        <dbReference type="EMBL" id="MUG72670.1"/>
    </source>
</evidence>